<gene>
    <name evidence="1" type="ORF">O181_033135</name>
</gene>
<dbReference type="EMBL" id="AVOT02012057">
    <property type="protein sequence ID" value="MBW0493420.1"/>
    <property type="molecule type" value="Genomic_DNA"/>
</dbReference>
<sequence length="107" mass="12396">MLGTKVEFYTSYHPHTDGSVETIIQKIDYIISRFCAYGTEYEDHEGYTHDWVTLFPEVQLAYNKSKHSTTGKLPSPVERGWNPLLPADCLKETLLTIHPTAKEYHYM</sequence>
<dbReference type="Proteomes" id="UP000765509">
    <property type="component" value="Unassembled WGS sequence"/>
</dbReference>
<dbReference type="OrthoDB" id="3158924at2759"/>
<dbReference type="InterPro" id="IPR012337">
    <property type="entry name" value="RNaseH-like_sf"/>
</dbReference>
<dbReference type="InterPro" id="IPR036397">
    <property type="entry name" value="RNaseH_sf"/>
</dbReference>
<dbReference type="GO" id="GO:0003676">
    <property type="term" value="F:nucleic acid binding"/>
    <property type="evidence" value="ECO:0007669"/>
    <property type="project" value="InterPro"/>
</dbReference>
<reference evidence="1" key="1">
    <citation type="submission" date="2021-03" db="EMBL/GenBank/DDBJ databases">
        <title>Draft genome sequence of rust myrtle Austropuccinia psidii MF-1, a brazilian biotype.</title>
        <authorList>
            <person name="Quecine M.C."/>
            <person name="Pachon D.M.R."/>
            <person name="Bonatelli M.L."/>
            <person name="Correr F.H."/>
            <person name="Franceschini L.M."/>
            <person name="Leite T.F."/>
            <person name="Margarido G.R.A."/>
            <person name="Almeida C.A."/>
            <person name="Ferrarezi J.A."/>
            <person name="Labate C.A."/>
        </authorList>
    </citation>
    <scope>NUCLEOTIDE SEQUENCE</scope>
    <source>
        <strain evidence="1">MF-1</strain>
    </source>
</reference>
<organism evidence="1 2">
    <name type="scientific">Austropuccinia psidii MF-1</name>
    <dbReference type="NCBI Taxonomy" id="1389203"/>
    <lineage>
        <taxon>Eukaryota</taxon>
        <taxon>Fungi</taxon>
        <taxon>Dikarya</taxon>
        <taxon>Basidiomycota</taxon>
        <taxon>Pucciniomycotina</taxon>
        <taxon>Pucciniomycetes</taxon>
        <taxon>Pucciniales</taxon>
        <taxon>Sphaerophragmiaceae</taxon>
        <taxon>Austropuccinia</taxon>
    </lineage>
</organism>
<evidence type="ECO:0008006" key="3">
    <source>
        <dbReference type="Google" id="ProtNLM"/>
    </source>
</evidence>
<evidence type="ECO:0000313" key="2">
    <source>
        <dbReference type="Proteomes" id="UP000765509"/>
    </source>
</evidence>
<dbReference type="SUPFAM" id="SSF53098">
    <property type="entry name" value="Ribonuclease H-like"/>
    <property type="match status" value="1"/>
</dbReference>
<proteinExistence type="predicted"/>
<name>A0A9Q3H8X4_9BASI</name>
<comment type="caution">
    <text evidence="1">The sequence shown here is derived from an EMBL/GenBank/DDBJ whole genome shotgun (WGS) entry which is preliminary data.</text>
</comment>
<keyword evidence="2" id="KW-1185">Reference proteome</keyword>
<dbReference type="AlphaFoldDB" id="A0A9Q3H8X4"/>
<accession>A0A9Q3H8X4</accession>
<protein>
    <recommendedName>
        <fullName evidence="3">Integrase catalytic domain-containing protein</fullName>
    </recommendedName>
</protein>
<evidence type="ECO:0000313" key="1">
    <source>
        <dbReference type="EMBL" id="MBW0493420.1"/>
    </source>
</evidence>
<dbReference type="Gene3D" id="3.30.420.10">
    <property type="entry name" value="Ribonuclease H-like superfamily/Ribonuclease H"/>
    <property type="match status" value="1"/>
</dbReference>